<feature type="transmembrane region" description="Helical" evidence="2">
    <location>
        <begin position="6"/>
        <end position="23"/>
    </location>
</feature>
<dbReference type="RefSeq" id="WP_338888172.1">
    <property type="nucleotide sequence ID" value="NZ_CP147846.1"/>
</dbReference>
<organism evidence="3 4">
    <name type="scientific">Rhodococcus sovatensis</name>
    <dbReference type="NCBI Taxonomy" id="1805840"/>
    <lineage>
        <taxon>Bacteria</taxon>
        <taxon>Bacillati</taxon>
        <taxon>Actinomycetota</taxon>
        <taxon>Actinomycetes</taxon>
        <taxon>Mycobacteriales</taxon>
        <taxon>Nocardiaceae</taxon>
        <taxon>Rhodococcus</taxon>
    </lineage>
</organism>
<protein>
    <recommendedName>
        <fullName evidence="5">Secreted protein</fullName>
    </recommendedName>
</protein>
<reference evidence="3 4" key="1">
    <citation type="submission" date="2024-03" db="EMBL/GenBank/DDBJ databases">
        <title>Natural products discovery in diverse microorganisms through a two-stage MS feature dereplication strategy.</title>
        <authorList>
            <person name="Zhang R."/>
        </authorList>
    </citation>
    <scope>NUCLEOTIDE SEQUENCE [LARGE SCALE GENOMIC DNA]</scope>
    <source>
        <strain evidence="3 4">18930</strain>
    </source>
</reference>
<gene>
    <name evidence="3" type="ORF">WDS16_23590</name>
</gene>
<accession>A0ABZ2PK82</accession>
<dbReference type="Proteomes" id="UP001432000">
    <property type="component" value="Chromosome"/>
</dbReference>
<evidence type="ECO:0000256" key="1">
    <source>
        <dbReference type="SAM" id="MobiDB-lite"/>
    </source>
</evidence>
<evidence type="ECO:0000313" key="3">
    <source>
        <dbReference type="EMBL" id="WXG68156.1"/>
    </source>
</evidence>
<evidence type="ECO:0000313" key="4">
    <source>
        <dbReference type="Proteomes" id="UP001432000"/>
    </source>
</evidence>
<evidence type="ECO:0000256" key="2">
    <source>
        <dbReference type="SAM" id="Phobius"/>
    </source>
</evidence>
<feature type="region of interest" description="Disordered" evidence="1">
    <location>
        <begin position="47"/>
        <end position="70"/>
    </location>
</feature>
<proteinExistence type="predicted"/>
<name>A0ABZ2PK82_9NOCA</name>
<sequence length="70" mass="7348">MEILIVVVPAAVVAAFWFFARTIKTRRRAGRHYEFRHPLPGAYGGGGVVGNTAADGGPGTSAVDGEPQSH</sequence>
<evidence type="ECO:0008006" key="5">
    <source>
        <dbReference type="Google" id="ProtNLM"/>
    </source>
</evidence>
<dbReference type="EMBL" id="CP147846">
    <property type="protein sequence ID" value="WXG68156.1"/>
    <property type="molecule type" value="Genomic_DNA"/>
</dbReference>
<keyword evidence="4" id="KW-1185">Reference proteome</keyword>
<keyword evidence="2" id="KW-1133">Transmembrane helix</keyword>
<keyword evidence="2" id="KW-0812">Transmembrane</keyword>
<keyword evidence="2" id="KW-0472">Membrane</keyword>